<dbReference type="RefSeq" id="XP_014675264.1">
    <property type="nucleotide sequence ID" value="XM_014819778.1"/>
</dbReference>
<dbReference type="Proteomes" id="UP000695022">
    <property type="component" value="Unplaced"/>
</dbReference>
<keyword evidence="1" id="KW-1185">Reference proteome</keyword>
<evidence type="ECO:0000313" key="1">
    <source>
        <dbReference type="Proteomes" id="UP000695022"/>
    </source>
</evidence>
<evidence type="ECO:0000313" key="2">
    <source>
        <dbReference type="RefSeq" id="XP_014675264.1"/>
    </source>
</evidence>
<proteinExistence type="predicted"/>
<sequence>MRRAFPYYKRFAGTVKSTPKRRPKSSCRQMHFKLCCLATNEEFSPDKEEECLLAKAGLGVKTIDILSDLSHEDFKATGESHFYRLKQSKSNWLLYRHCGHGLKSRLLEIPPGTPAV</sequence>
<dbReference type="GeneID" id="106815334"/>
<organism evidence="1 2">
    <name type="scientific">Priapulus caudatus</name>
    <name type="common">Priapulid worm</name>
    <dbReference type="NCBI Taxonomy" id="37621"/>
    <lineage>
        <taxon>Eukaryota</taxon>
        <taxon>Metazoa</taxon>
        <taxon>Ecdysozoa</taxon>
        <taxon>Scalidophora</taxon>
        <taxon>Priapulida</taxon>
        <taxon>Priapulimorpha</taxon>
        <taxon>Priapulimorphida</taxon>
        <taxon>Priapulidae</taxon>
        <taxon>Priapulus</taxon>
    </lineage>
</organism>
<reference evidence="2" key="1">
    <citation type="submission" date="2025-08" db="UniProtKB">
        <authorList>
            <consortium name="RefSeq"/>
        </authorList>
    </citation>
    <scope>IDENTIFICATION</scope>
</reference>
<name>A0ABM1ESU3_PRICU</name>
<protein>
    <submittedName>
        <fullName evidence="2">Uncharacterized protein LOC106815334</fullName>
    </submittedName>
</protein>
<gene>
    <name evidence="2" type="primary">LOC106815334</name>
</gene>
<accession>A0ABM1ESU3</accession>